<dbReference type="Proteomes" id="UP000694545">
    <property type="component" value="Unplaced"/>
</dbReference>
<sequence length="94" mass="10795">MHGGGRYHDNYAQTLFLAHQLLLVFVFLMCIPRQFFLLPMQPRETKRLDTPDVYRNVAYLLLVKKMAIKQPVPPPSAVLAEISQNLDMHIVGMS</sequence>
<keyword evidence="1" id="KW-0472">Membrane</keyword>
<name>A0A8D2IH76_VARKO</name>
<proteinExistence type="predicted"/>
<dbReference type="Ensembl" id="ENSVKKT00000000399.1">
    <property type="protein sequence ID" value="ENSVKKP00000000380.1"/>
    <property type="gene ID" value="ENSVKKG00000000350.1"/>
</dbReference>
<keyword evidence="3" id="KW-1185">Reference proteome</keyword>
<accession>A0A8D2IH76</accession>
<evidence type="ECO:0000313" key="2">
    <source>
        <dbReference type="Ensembl" id="ENSVKKP00000000380.1"/>
    </source>
</evidence>
<keyword evidence="1" id="KW-0812">Transmembrane</keyword>
<protein>
    <submittedName>
        <fullName evidence="2">Uncharacterized protein</fullName>
    </submittedName>
</protein>
<organism evidence="2 3">
    <name type="scientific">Varanus komodoensis</name>
    <name type="common">Komodo dragon</name>
    <dbReference type="NCBI Taxonomy" id="61221"/>
    <lineage>
        <taxon>Eukaryota</taxon>
        <taxon>Metazoa</taxon>
        <taxon>Chordata</taxon>
        <taxon>Craniata</taxon>
        <taxon>Vertebrata</taxon>
        <taxon>Euteleostomi</taxon>
        <taxon>Lepidosauria</taxon>
        <taxon>Squamata</taxon>
        <taxon>Bifurcata</taxon>
        <taxon>Unidentata</taxon>
        <taxon>Episquamata</taxon>
        <taxon>Toxicofera</taxon>
        <taxon>Anguimorpha</taxon>
        <taxon>Paleoanguimorpha</taxon>
        <taxon>Varanoidea</taxon>
        <taxon>Varanidae</taxon>
        <taxon>Varanus</taxon>
    </lineage>
</organism>
<keyword evidence="1" id="KW-1133">Transmembrane helix</keyword>
<feature type="transmembrane region" description="Helical" evidence="1">
    <location>
        <begin position="16"/>
        <end position="38"/>
    </location>
</feature>
<dbReference type="AlphaFoldDB" id="A0A8D2IH76"/>
<reference evidence="2" key="1">
    <citation type="submission" date="2025-08" db="UniProtKB">
        <authorList>
            <consortium name="Ensembl"/>
        </authorList>
    </citation>
    <scope>IDENTIFICATION</scope>
</reference>
<evidence type="ECO:0000313" key="3">
    <source>
        <dbReference type="Proteomes" id="UP000694545"/>
    </source>
</evidence>
<evidence type="ECO:0000256" key="1">
    <source>
        <dbReference type="SAM" id="Phobius"/>
    </source>
</evidence>
<reference evidence="2" key="2">
    <citation type="submission" date="2025-09" db="UniProtKB">
        <authorList>
            <consortium name="Ensembl"/>
        </authorList>
    </citation>
    <scope>IDENTIFICATION</scope>
</reference>